<evidence type="ECO:0008006" key="2">
    <source>
        <dbReference type="Google" id="ProtNLM"/>
    </source>
</evidence>
<dbReference type="AlphaFoldDB" id="A0A7G9YUS6"/>
<gene>
    <name evidence="1" type="ORF">LBHPMFOL_00030</name>
</gene>
<protein>
    <recommendedName>
        <fullName evidence="2">Ribbon-helix-helix protein CopG domain-containing protein</fullName>
    </recommendedName>
</protein>
<dbReference type="Pfam" id="PF03683">
    <property type="entry name" value="UPF0175"/>
    <property type="match status" value="1"/>
</dbReference>
<reference evidence="1" key="1">
    <citation type="submission" date="2020-06" db="EMBL/GenBank/DDBJ databases">
        <title>Unique genomic features of the anaerobic methanotrophic archaea.</title>
        <authorList>
            <person name="Chadwick G.L."/>
            <person name="Skennerton C.T."/>
            <person name="Laso-Perez R."/>
            <person name="Leu A.O."/>
            <person name="Speth D.R."/>
            <person name="Yu H."/>
            <person name="Morgan-Lang C."/>
            <person name="Hatzenpichler R."/>
            <person name="Goudeau D."/>
            <person name="Malmstrom R."/>
            <person name="Brazelton W.J."/>
            <person name="Woyke T."/>
            <person name="Hallam S.J."/>
            <person name="Tyson G.W."/>
            <person name="Wegener G."/>
            <person name="Boetius A."/>
            <person name="Orphan V."/>
        </authorList>
    </citation>
    <scope>NUCLEOTIDE SEQUENCE</scope>
</reference>
<dbReference type="InterPro" id="IPR005368">
    <property type="entry name" value="UPF0175"/>
</dbReference>
<accession>A0A7G9YUS6</accession>
<proteinExistence type="predicted"/>
<organism evidence="1">
    <name type="scientific">Candidatus Methanophagaceae archaeon ANME-1 ERB6</name>
    <dbReference type="NCBI Taxonomy" id="2759912"/>
    <lineage>
        <taxon>Archaea</taxon>
        <taxon>Methanobacteriati</taxon>
        <taxon>Methanobacteriota</taxon>
        <taxon>Stenosarchaea group</taxon>
        <taxon>Methanomicrobia</taxon>
        <taxon>Candidatus Methanophagales</taxon>
        <taxon>Candidatus Methanophagaceae</taxon>
    </lineage>
</organism>
<dbReference type="EMBL" id="MT631477">
    <property type="protein sequence ID" value="QNO51760.1"/>
    <property type="molecule type" value="Genomic_DNA"/>
</dbReference>
<name>A0A7G9YUS6_9EURY</name>
<sequence length="96" mass="11129">MMEKKVHLTEDLLKGVLYRAKREDVDESTAIRQFIRLGMMWYVVELYKARKITLEEAAELSGVSLRRMLDILAEHGVKGNVKMMQQVKALDYAKSL</sequence>
<evidence type="ECO:0000313" key="1">
    <source>
        <dbReference type="EMBL" id="QNO51760.1"/>
    </source>
</evidence>